<reference evidence="7 8" key="1">
    <citation type="submission" date="2018-06" db="EMBL/GenBank/DDBJ databases">
        <title>Genomic Encyclopedia of Archaeal and Bacterial Type Strains, Phase II (KMG-II): from individual species to whole genera.</title>
        <authorList>
            <person name="Goeker M."/>
        </authorList>
    </citation>
    <scope>NUCLEOTIDE SEQUENCE [LARGE SCALE GENOMIC DNA]</scope>
    <source>
        <strain evidence="7 8">DSM 29821</strain>
    </source>
</reference>
<dbReference type="PROSITE" id="PS50949">
    <property type="entry name" value="HTH_GNTR"/>
    <property type="match status" value="1"/>
</dbReference>
<dbReference type="InterPro" id="IPR015421">
    <property type="entry name" value="PyrdxlP-dep_Trfase_major"/>
</dbReference>
<evidence type="ECO:0000256" key="4">
    <source>
        <dbReference type="ARBA" id="ARBA00023125"/>
    </source>
</evidence>
<keyword evidence="3" id="KW-0805">Transcription regulation</keyword>
<dbReference type="Pfam" id="PF00392">
    <property type="entry name" value="GntR"/>
    <property type="match status" value="1"/>
</dbReference>
<sequence length="487" mass="54955">MLPYKTLLRIDKSSRQAVYLQIAGQFIGLIQDGLIQPGTYLPGSRVLAELLDLHRKTVIAAYDELQAQDWITAIPRKGMMVSENLPEIKPRSYNNGLHAYAEGPQFPIYEAPTLPVLRSNQPSKLVINDGFPDARLAPLDEWARECRSIIQRPAYHKYLAFGPAEGNMRLRKEMLKYLADTRGLNIREENVMITRGAQMSIYLAAAMIIQKGDHIIVGSPNYFYADLAFEQLGAHIIRVPVDEDGIDTDMVEQLCRTKKIKMLYIISHHHHPTTVTLSAERRMKLLEIIRKHKLAVIEDDYDFDFHYSAAPIVPLASADHGGNVIYVGSFTKSLGLSLRIGFMIAPEKFIRKTAALRRLMDLGGDNLVEEALAGMLENGTITRHLKKANKLYWERRDLAGELLIRHLPDEVSFRLPQGGMAIWLQFAKHLKLPVVADKAAELGLSMTYGYHYAYKSKPHNGMRFGFASLNNRELVSVVQLLAKAVKS</sequence>
<dbReference type="InterPro" id="IPR036388">
    <property type="entry name" value="WH-like_DNA-bd_sf"/>
</dbReference>
<dbReference type="PANTHER" id="PTHR46577:SF2">
    <property type="entry name" value="TRANSCRIPTIONAL REGULATORY PROTEIN"/>
    <property type="match status" value="1"/>
</dbReference>
<evidence type="ECO:0000259" key="6">
    <source>
        <dbReference type="PROSITE" id="PS50949"/>
    </source>
</evidence>
<keyword evidence="4" id="KW-0238">DNA-binding</keyword>
<dbReference type="SUPFAM" id="SSF46785">
    <property type="entry name" value="Winged helix' DNA-binding domain"/>
    <property type="match status" value="1"/>
</dbReference>
<dbReference type="Pfam" id="PF00155">
    <property type="entry name" value="Aminotran_1_2"/>
    <property type="match status" value="1"/>
</dbReference>
<dbReference type="InterPro" id="IPR051446">
    <property type="entry name" value="HTH_trans_reg/aminotransferase"/>
</dbReference>
<comment type="similarity">
    <text evidence="1">In the C-terminal section; belongs to the class-I pyridoxal-phosphate-dependent aminotransferase family.</text>
</comment>
<proteinExistence type="inferred from homology"/>
<dbReference type="InterPro" id="IPR000524">
    <property type="entry name" value="Tscrpt_reg_HTH_GntR"/>
</dbReference>
<dbReference type="GO" id="GO:0003700">
    <property type="term" value="F:DNA-binding transcription factor activity"/>
    <property type="evidence" value="ECO:0007669"/>
    <property type="project" value="InterPro"/>
</dbReference>
<dbReference type="RefSeq" id="WP_111593602.1">
    <property type="nucleotide sequence ID" value="NZ_QLMA01000006.1"/>
</dbReference>
<dbReference type="Gene3D" id="1.10.10.10">
    <property type="entry name" value="Winged helix-like DNA-binding domain superfamily/Winged helix DNA-binding domain"/>
    <property type="match status" value="1"/>
</dbReference>
<keyword evidence="5" id="KW-0804">Transcription</keyword>
<gene>
    <name evidence="7" type="ORF">CLV59_106193</name>
</gene>
<dbReference type="InterPro" id="IPR004839">
    <property type="entry name" value="Aminotransferase_I/II_large"/>
</dbReference>
<name>A0A327VV46_9BACT</name>
<feature type="domain" description="HTH gntR-type" evidence="6">
    <location>
        <begin position="16"/>
        <end position="84"/>
    </location>
</feature>
<evidence type="ECO:0000256" key="3">
    <source>
        <dbReference type="ARBA" id="ARBA00023015"/>
    </source>
</evidence>
<evidence type="ECO:0000256" key="1">
    <source>
        <dbReference type="ARBA" id="ARBA00005384"/>
    </source>
</evidence>
<protein>
    <submittedName>
        <fullName evidence="7">GntR family transcriptional regulator/MocR family aminotransferase</fullName>
    </submittedName>
</protein>
<dbReference type="AlphaFoldDB" id="A0A327VV46"/>
<dbReference type="InterPro" id="IPR036390">
    <property type="entry name" value="WH_DNA-bd_sf"/>
</dbReference>
<dbReference type="GO" id="GO:0008483">
    <property type="term" value="F:transaminase activity"/>
    <property type="evidence" value="ECO:0007669"/>
    <property type="project" value="UniProtKB-KW"/>
</dbReference>
<comment type="caution">
    <text evidence="7">The sequence shown here is derived from an EMBL/GenBank/DDBJ whole genome shotgun (WGS) entry which is preliminary data.</text>
</comment>
<keyword evidence="2" id="KW-0663">Pyridoxal phosphate</keyword>
<dbReference type="GO" id="GO:0003677">
    <property type="term" value="F:DNA binding"/>
    <property type="evidence" value="ECO:0007669"/>
    <property type="project" value="UniProtKB-KW"/>
</dbReference>
<keyword evidence="8" id="KW-1185">Reference proteome</keyword>
<dbReference type="CDD" id="cd00609">
    <property type="entry name" value="AAT_like"/>
    <property type="match status" value="1"/>
</dbReference>
<dbReference type="GO" id="GO:0030170">
    <property type="term" value="F:pyridoxal phosphate binding"/>
    <property type="evidence" value="ECO:0007669"/>
    <property type="project" value="InterPro"/>
</dbReference>
<accession>A0A327VV46</accession>
<dbReference type="SUPFAM" id="SSF53383">
    <property type="entry name" value="PLP-dependent transferases"/>
    <property type="match status" value="1"/>
</dbReference>
<dbReference type="Proteomes" id="UP000249819">
    <property type="component" value="Unassembled WGS sequence"/>
</dbReference>
<dbReference type="SMART" id="SM00345">
    <property type="entry name" value="HTH_GNTR"/>
    <property type="match status" value="1"/>
</dbReference>
<evidence type="ECO:0000256" key="5">
    <source>
        <dbReference type="ARBA" id="ARBA00023163"/>
    </source>
</evidence>
<organism evidence="7 8">
    <name type="scientific">Chitinophaga dinghuensis</name>
    <dbReference type="NCBI Taxonomy" id="1539050"/>
    <lineage>
        <taxon>Bacteria</taxon>
        <taxon>Pseudomonadati</taxon>
        <taxon>Bacteroidota</taxon>
        <taxon>Chitinophagia</taxon>
        <taxon>Chitinophagales</taxon>
        <taxon>Chitinophagaceae</taxon>
        <taxon>Chitinophaga</taxon>
    </lineage>
</organism>
<evidence type="ECO:0000313" key="8">
    <source>
        <dbReference type="Proteomes" id="UP000249819"/>
    </source>
</evidence>
<dbReference type="EMBL" id="QLMA01000006">
    <property type="protein sequence ID" value="RAJ79133.1"/>
    <property type="molecule type" value="Genomic_DNA"/>
</dbReference>
<dbReference type="InterPro" id="IPR015424">
    <property type="entry name" value="PyrdxlP-dep_Trfase"/>
</dbReference>
<evidence type="ECO:0000256" key="2">
    <source>
        <dbReference type="ARBA" id="ARBA00022898"/>
    </source>
</evidence>
<evidence type="ECO:0000313" key="7">
    <source>
        <dbReference type="EMBL" id="RAJ79133.1"/>
    </source>
</evidence>
<keyword evidence="7" id="KW-0032">Aminotransferase</keyword>
<dbReference type="Gene3D" id="3.40.640.10">
    <property type="entry name" value="Type I PLP-dependent aspartate aminotransferase-like (Major domain)"/>
    <property type="match status" value="1"/>
</dbReference>
<keyword evidence="7" id="KW-0808">Transferase</keyword>
<dbReference type="PANTHER" id="PTHR46577">
    <property type="entry name" value="HTH-TYPE TRANSCRIPTIONAL REGULATORY PROTEIN GABR"/>
    <property type="match status" value="1"/>
</dbReference>
<dbReference type="CDD" id="cd07377">
    <property type="entry name" value="WHTH_GntR"/>
    <property type="match status" value="1"/>
</dbReference>
<dbReference type="OrthoDB" id="594134at2"/>